<proteinExistence type="predicted"/>
<dbReference type="Pfam" id="PF08308">
    <property type="entry name" value="PEGA"/>
    <property type="match status" value="1"/>
</dbReference>
<keyword evidence="1" id="KW-0732">Signal</keyword>
<name>A0A2S6I3G0_9BACT</name>
<dbReference type="RefSeq" id="WP_104420207.1">
    <property type="nucleotide sequence ID" value="NZ_PTJC01000006.1"/>
</dbReference>
<dbReference type="InterPro" id="IPR013229">
    <property type="entry name" value="PEGA"/>
</dbReference>
<gene>
    <name evidence="3" type="ORF">CLV84_2622</name>
</gene>
<keyword evidence="4" id="KW-1185">Reference proteome</keyword>
<comment type="caution">
    <text evidence="3">The sequence shown here is derived from an EMBL/GenBank/DDBJ whole genome shotgun (WGS) entry which is preliminary data.</text>
</comment>
<evidence type="ECO:0000313" key="3">
    <source>
        <dbReference type="EMBL" id="PPK85718.1"/>
    </source>
</evidence>
<evidence type="ECO:0000313" key="4">
    <source>
        <dbReference type="Proteomes" id="UP000237662"/>
    </source>
</evidence>
<organism evidence="3 4">
    <name type="scientific">Neolewinella xylanilytica</name>
    <dbReference type="NCBI Taxonomy" id="1514080"/>
    <lineage>
        <taxon>Bacteria</taxon>
        <taxon>Pseudomonadati</taxon>
        <taxon>Bacteroidota</taxon>
        <taxon>Saprospiria</taxon>
        <taxon>Saprospirales</taxon>
        <taxon>Lewinellaceae</taxon>
        <taxon>Neolewinella</taxon>
    </lineage>
</organism>
<accession>A0A2S6I3G0</accession>
<evidence type="ECO:0000256" key="1">
    <source>
        <dbReference type="SAM" id="SignalP"/>
    </source>
</evidence>
<dbReference type="EMBL" id="PTJC01000006">
    <property type="protein sequence ID" value="PPK85718.1"/>
    <property type="molecule type" value="Genomic_DNA"/>
</dbReference>
<dbReference type="OrthoDB" id="1524740at2"/>
<dbReference type="AlphaFoldDB" id="A0A2S6I3G0"/>
<evidence type="ECO:0000259" key="2">
    <source>
        <dbReference type="Pfam" id="PF08308"/>
    </source>
</evidence>
<sequence length="135" mass="15283">MRTPLPLFILLVTLCSNCATVFSGTTDQVFFDSQPGGAAVYLDDHFLGRTPLRTSVPRSLKPRYVTYELDGHEPSTQLLRNRVNGVTFINLLWWPGFIIDAATGAINRLEYNSFYMEMYPLPDGIRHPDADTNRD</sequence>
<dbReference type="Proteomes" id="UP000237662">
    <property type="component" value="Unassembled WGS sequence"/>
</dbReference>
<protein>
    <submittedName>
        <fullName evidence="3">PEGA domain-containing protein</fullName>
    </submittedName>
</protein>
<reference evidence="3 4" key="1">
    <citation type="submission" date="2018-02" db="EMBL/GenBank/DDBJ databases">
        <title>Genomic Encyclopedia of Archaeal and Bacterial Type Strains, Phase II (KMG-II): from individual species to whole genera.</title>
        <authorList>
            <person name="Goeker M."/>
        </authorList>
    </citation>
    <scope>NUCLEOTIDE SEQUENCE [LARGE SCALE GENOMIC DNA]</scope>
    <source>
        <strain evidence="3 4">DSM 29526</strain>
    </source>
</reference>
<feature type="domain" description="PEGA" evidence="2">
    <location>
        <begin position="29"/>
        <end position="75"/>
    </location>
</feature>
<feature type="signal peptide" evidence="1">
    <location>
        <begin position="1"/>
        <end position="18"/>
    </location>
</feature>
<feature type="chain" id="PRO_5015684662" evidence="1">
    <location>
        <begin position="19"/>
        <end position="135"/>
    </location>
</feature>